<dbReference type="GO" id="GO:0016620">
    <property type="term" value="F:oxidoreductase activity, acting on the aldehyde or oxo group of donors, NAD or NADP as acceptor"/>
    <property type="evidence" value="ECO:0007669"/>
    <property type="project" value="InterPro"/>
</dbReference>
<reference evidence="3 4" key="1">
    <citation type="submission" date="2016-10" db="EMBL/GenBank/DDBJ databases">
        <authorList>
            <person name="de Groot N.N."/>
        </authorList>
    </citation>
    <scope>NUCLEOTIDE SEQUENCE [LARGE SCALE GENOMIC DNA]</scope>
    <source>
        <strain evidence="3 4">DSM 21771</strain>
    </source>
</reference>
<keyword evidence="4" id="KW-1185">Reference proteome</keyword>
<evidence type="ECO:0000259" key="2">
    <source>
        <dbReference type="Pfam" id="PF00171"/>
    </source>
</evidence>
<evidence type="ECO:0000313" key="3">
    <source>
        <dbReference type="EMBL" id="SDJ28159.1"/>
    </source>
</evidence>
<comment type="similarity">
    <text evidence="1">Belongs to the aldehyde dehydrogenase family.</text>
</comment>
<name>A0A1G8SFY5_9BACI</name>
<protein>
    <submittedName>
        <fullName evidence="3">Aldehyde dehydrogenase family protein</fullName>
    </submittedName>
</protein>
<accession>A0A1G8SFY5</accession>
<dbReference type="PANTHER" id="PTHR42804">
    <property type="entry name" value="ALDEHYDE DEHYDROGENASE"/>
    <property type="match status" value="1"/>
</dbReference>
<dbReference type="Proteomes" id="UP000198853">
    <property type="component" value="Unassembled WGS sequence"/>
</dbReference>
<evidence type="ECO:0000313" key="4">
    <source>
        <dbReference type="Proteomes" id="UP000198853"/>
    </source>
</evidence>
<dbReference type="AlphaFoldDB" id="A0A1G8SFY5"/>
<dbReference type="InterPro" id="IPR016161">
    <property type="entry name" value="Ald_DH/histidinol_DH"/>
</dbReference>
<dbReference type="Pfam" id="PF00171">
    <property type="entry name" value="Aldedh"/>
    <property type="match status" value="1"/>
</dbReference>
<dbReference type="EMBL" id="FNEN01000027">
    <property type="protein sequence ID" value="SDJ28159.1"/>
    <property type="molecule type" value="Genomic_DNA"/>
</dbReference>
<dbReference type="InterPro" id="IPR016163">
    <property type="entry name" value="Ald_DH_C"/>
</dbReference>
<gene>
    <name evidence="3" type="ORF">SAMN04488123_12724</name>
</gene>
<evidence type="ECO:0000256" key="1">
    <source>
        <dbReference type="ARBA" id="ARBA00009986"/>
    </source>
</evidence>
<sequence>MEATIFTDVTSNMRIVQKEIFGPVATIQPFKDEDDAIKTANDTDYGLAGAVFSNDQSKALRVIKKSVPVSHG</sequence>
<dbReference type="InterPro" id="IPR015590">
    <property type="entry name" value="Aldehyde_DH_dom"/>
</dbReference>
<proteinExistence type="inferred from homology"/>
<feature type="domain" description="Aldehyde dehydrogenase" evidence="2">
    <location>
        <begin position="1"/>
        <end position="65"/>
    </location>
</feature>
<dbReference type="SUPFAM" id="SSF53720">
    <property type="entry name" value="ALDH-like"/>
    <property type="match status" value="1"/>
</dbReference>
<dbReference type="PANTHER" id="PTHR42804:SF1">
    <property type="entry name" value="ALDEHYDE DEHYDROGENASE-RELATED"/>
    <property type="match status" value="1"/>
</dbReference>
<organism evidence="3 4">
    <name type="scientific">Natribacillus halophilus</name>
    <dbReference type="NCBI Taxonomy" id="549003"/>
    <lineage>
        <taxon>Bacteria</taxon>
        <taxon>Bacillati</taxon>
        <taxon>Bacillota</taxon>
        <taxon>Bacilli</taxon>
        <taxon>Bacillales</taxon>
        <taxon>Bacillaceae</taxon>
        <taxon>Natribacillus</taxon>
    </lineage>
</organism>
<dbReference type="Gene3D" id="3.40.309.10">
    <property type="entry name" value="Aldehyde Dehydrogenase, Chain A, domain 2"/>
    <property type="match status" value="1"/>
</dbReference>